<keyword evidence="5" id="KW-0732">Signal</keyword>
<keyword evidence="2" id="KW-0813">Transport</keyword>
<accession>Q0G446</accession>
<keyword evidence="4" id="KW-0997">Cell inner membrane</keyword>
<dbReference type="eggNOG" id="COG0715">
    <property type="taxonomic scope" value="Bacteria"/>
</dbReference>
<gene>
    <name evidence="7" type="ORF">FP2506_14419</name>
</gene>
<evidence type="ECO:0000256" key="6">
    <source>
        <dbReference type="ARBA" id="ARBA00023136"/>
    </source>
</evidence>
<dbReference type="AlphaFoldDB" id="Q0G446"/>
<dbReference type="PANTHER" id="PTHR30024:SF7">
    <property type="entry name" value="NITRATE_NITRITE BINDING PROTEIN NRTA"/>
    <property type="match status" value="1"/>
</dbReference>
<keyword evidence="8" id="KW-1185">Reference proteome</keyword>
<proteinExistence type="predicted"/>
<sequence length="378" mass="40901">MPLDVVHAGYLPLLDSASLVVAVRLGFAERYGLDLKLHRERSWATVRDRMSVGHFDCAQMPAPLPIAMSLSLGPLNTETFAPMVLNTGGNAVTVGNEVAAALKDEAPTDQSPAAIGAALRFAVARLSERKGRQIRFAVVHRFSCHNYDLRYWLAACGIRPDTDVEITVVPPSLMPEALSSGQIDGFSAGEPWNTIAVRNGAGAIVATKAEIAPNSPEKVLGTSRAFVDDRRDVCERLIKCLLEAGQWCDALENRPALAELMAEARHVAVDETHLMPGLTGELETAPGERRIVGSFLSFSCQGNRPDAGYARWLYRQMMRWGHGRADPTAASIVEKVYQPSVFGTATSADQAPSAGPTATFEPLRFSLFDDGRSNLLSK</sequence>
<organism evidence="7 8">
    <name type="scientific">Fulvimarina pelagi HTCC2506</name>
    <dbReference type="NCBI Taxonomy" id="314231"/>
    <lineage>
        <taxon>Bacteria</taxon>
        <taxon>Pseudomonadati</taxon>
        <taxon>Pseudomonadota</taxon>
        <taxon>Alphaproteobacteria</taxon>
        <taxon>Hyphomicrobiales</taxon>
        <taxon>Aurantimonadaceae</taxon>
        <taxon>Fulvimarina</taxon>
    </lineage>
</organism>
<dbReference type="SUPFAM" id="SSF53850">
    <property type="entry name" value="Periplasmic binding protein-like II"/>
    <property type="match status" value="1"/>
</dbReference>
<evidence type="ECO:0000256" key="4">
    <source>
        <dbReference type="ARBA" id="ARBA00022519"/>
    </source>
</evidence>
<dbReference type="PANTHER" id="PTHR30024">
    <property type="entry name" value="ALIPHATIC SULFONATES-BINDING PROTEIN-RELATED"/>
    <property type="match status" value="1"/>
</dbReference>
<dbReference type="Gene3D" id="3.40.190.10">
    <property type="entry name" value="Periplasmic binding protein-like II"/>
    <property type="match status" value="2"/>
</dbReference>
<evidence type="ECO:0000256" key="5">
    <source>
        <dbReference type="ARBA" id="ARBA00022729"/>
    </source>
</evidence>
<dbReference type="CDD" id="cd13553">
    <property type="entry name" value="PBP2_NrtA_CpmA_like"/>
    <property type="match status" value="1"/>
</dbReference>
<dbReference type="STRING" id="217511.GCA_001463845_03431"/>
<protein>
    <submittedName>
        <fullName evidence="7">Nitrate transporter component, nrtA</fullName>
    </submittedName>
</protein>
<dbReference type="Proteomes" id="UP000004310">
    <property type="component" value="Unassembled WGS sequence"/>
</dbReference>
<dbReference type="RefSeq" id="WP_007068010.1">
    <property type="nucleotide sequence ID" value="NZ_DS022272.1"/>
</dbReference>
<comment type="subcellular location">
    <subcellularLocation>
        <location evidence="1">Endomembrane system</location>
    </subcellularLocation>
</comment>
<keyword evidence="3" id="KW-1003">Cell membrane</keyword>
<evidence type="ECO:0000256" key="1">
    <source>
        <dbReference type="ARBA" id="ARBA00004308"/>
    </source>
</evidence>
<comment type="caution">
    <text evidence="7">The sequence shown here is derived from an EMBL/GenBank/DDBJ whole genome shotgun (WGS) entry which is preliminary data.</text>
</comment>
<dbReference type="GO" id="GO:0012505">
    <property type="term" value="C:endomembrane system"/>
    <property type="evidence" value="ECO:0007669"/>
    <property type="project" value="UniProtKB-SubCell"/>
</dbReference>
<name>Q0G446_9HYPH</name>
<evidence type="ECO:0000313" key="7">
    <source>
        <dbReference type="EMBL" id="EAU41635.1"/>
    </source>
</evidence>
<dbReference type="HOGENOM" id="CLU_037398_0_1_5"/>
<dbReference type="Pfam" id="PF13379">
    <property type="entry name" value="NMT1_2"/>
    <property type="match status" value="1"/>
</dbReference>
<evidence type="ECO:0000256" key="2">
    <source>
        <dbReference type="ARBA" id="ARBA00022448"/>
    </source>
</evidence>
<keyword evidence="6" id="KW-0472">Membrane</keyword>
<dbReference type="EMBL" id="AATP01000002">
    <property type="protein sequence ID" value="EAU41635.1"/>
    <property type="molecule type" value="Genomic_DNA"/>
</dbReference>
<reference evidence="7 8" key="1">
    <citation type="journal article" date="2010" name="J. Bacteriol.">
        <title>Genome sequence of Fulvimarina pelagi HTCC2506T, a Mn(II)-oxidizing alphaproteobacterium possessing an aerobic anoxygenic photosynthetic gene cluster and Xanthorhodopsin.</title>
        <authorList>
            <person name="Kang I."/>
            <person name="Oh H.M."/>
            <person name="Lim S.I."/>
            <person name="Ferriera S."/>
            <person name="Giovannoni S.J."/>
            <person name="Cho J.C."/>
        </authorList>
    </citation>
    <scope>NUCLEOTIDE SEQUENCE [LARGE SCALE GENOMIC DNA]</scope>
    <source>
        <strain evidence="7 8">HTCC2506</strain>
    </source>
</reference>
<evidence type="ECO:0000256" key="3">
    <source>
        <dbReference type="ARBA" id="ARBA00022475"/>
    </source>
</evidence>
<evidence type="ECO:0000313" key="8">
    <source>
        <dbReference type="Proteomes" id="UP000004310"/>
    </source>
</evidence>
<dbReference type="InterPro" id="IPR044527">
    <property type="entry name" value="NrtA/CpmA_ABC-bd_dom"/>
</dbReference>